<dbReference type="PROSITE" id="PS51843">
    <property type="entry name" value="NR_LBD"/>
    <property type="match status" value="1"/>
</dbReference>
<evidence type="ECO:0000313" key="7">
    <source>
        <dbReference type="WBParaSite" id="Hba_20226"/>
    </source>
</evidence>
<evidence type="ECO:0000259" key="5">
    <source>
        <dbReference type="PROSITE" id="PS51843"/>
    </source>
</evidence>
<dbReference type="InterPro" id="IPR000536">
    <property type="entry name" value="Nucl_hrmn_rcpt_lig-bd"/>
</dbReference>
<evidence type="ECO:0000313" key="6">
    <source>
        <dbReference type="Proteomes" id="UP000095283"/>
    </source>
</evidence>
<dbReference type="InterPro" id="IPR052499">
    <property type="entry name" value="C.elegans_NHRs"/>
</dbReference>
<evidence type="ECO:0000256" key="4">
    <source>
        <dbReference type="SAM" id="MobiDB-lite"/>
    </source>
</evidence>
<accession>A0A1I7XRS4</accession>
<keyword evidence="3" id="KW-0675">Receptor</keyword>
<protein>
    <submittedName>
        <fullName evidence="7">NR LBD domain-containing protein</fullName>
    </submittedName>
</protein>
<sequence length="322" mass="37163">MDVGPSGFASDEENSDRGTPSSLPDIVHDESHFPVSLFGYRQSIDLRFNSNFREVLLCFSNLERYCDAPTESLYERSNKCSIDVSLEEAFHFPQRISGRIPTDGERIHQISLRNLKNMWCRLVAHYFEWIAGIPELKFFCDRDKIKLVTRQLCKVICLTVSYWTYEQNYDGVIFGSGIYFDPQQCPEGLIKNYVGSLSNVIHNGVVSTFRTIRLLRDEYILMKLVMLFEDSHDVPLSEDGRMLVDMALNKYRTALVEQSKYAHPELNHMESTSRMALLFGVMPYMELLSQLDDYHLSEITIHNSGNMMGRLTSEIHLNSILQ</sequence>
<organism evidence="6 7">
    <name type="scientific">Heterorhabditis bacteriophora</name>
    <name type="common">Entomopathogenic nematode worm</name>
    <dbReference type="NCBI Taxonomy" id="37862"/>
    <lineage>
        <taxon>Eukaryota</taxon>
        <taxon>Metazoa</taxon>
        <taxon>Ecdysozoa</taxon>
        <taxon>Nematoda</taxon>
        <taxon>Chromadorea</taxon>
        <taxon>Rhabditida</taxon>
        <taxon>Rhabditina</taxon>
        <taxon>Rhabditomorpha</taxon>
        <taxon>Strongyloidea</taxon>
        <taxon>Heterorhabditidae</taxon>
        <taxon>Heterorhabditis</taxon>
    </lineage>
</organism>
<feature type="domain" description="NR LBD" evidence="5">
    <location>
        <begin position="69"/>
        <end position="318"/>
    </location>
</feature>
<evidence type="ECO:0000256" key="1">
    <source>
        <dbReference type="ARBA" id="ARBA00023015"/>
    </source>
</evidence>
<evidence type="ECO:0000256" key="2">
    <source>
        <dbReference type="ARBA" id="ARBA00023163"/>
    </source>
</evidence>
<dbReference type="SMART" id="SM00430">
    <property type="entry name" value="HOLI"/>
    <property type="match status" value="1"/>
</dbReference>
<dbReference type="Gene3D" id="1.10.565.10">
    <property type="entry name" value="Retinoid X Receptor"/>
    <property type="match status" value="1"/>
</dbReference>
<reference evidence="7" key="1">
    <citation type="submission" date="2016-11" db="UniProtKB">
        <authorList>
            <consortium name="WormBaseParasite"/>
        </authorList>
    </citation>
    <scope>IDENTIFICATION</scope>
</reference>
<dbReference type="PANTHER" id="PTHR47630">
    <property type="entry name" value="NUCLEAR HORMONE RECEPTOR FAMILY-RELATED-RELATED"/>
    <property type="match status" value="1"/>
</dbReference>
<dbReference type="PANTHER" id="PTHR47630:SF5">
    <property type="entry name" value="NR LBD DOMAIN-CONTAINING PROTEIN"/>
    <property type="match status" value="1"/>
</dbReference>
<dbReference type="WBParaSite" id="Hba_20226">
    <property type="protein sequence ID" value="Hba_20226"/>
    <property type="gene ID" value="Hba_20226"/>
</dbReference>
<feature type="region of interest" description="Disordered" evidence="4">
    <location>
        <begin position="1"/>
        <end position="27"/>
    </location>
</feature>
<keyword evidence="2" id="KW-0804">Transcription</keyword>
<keyword evidence="1" id="KW-0805">Transcription regulation</keyword>
<dbReference type="AlphaFoldDB" id="A0A1I7XRS4"/>
<name>A0A1I7XRS4_HETBA</name>
<dbReference type="SUPFAM" id="SSF48508">
    <property type="entry name" value="Nuclear receptor ligand-binding domain"/>
    <property type="match status" value="1"/>
</dbReference>
<dbReference type="InterPro" id="IPR035500">
    <property type="entry name" value="NHR-like_dom_sf"/>
</dbReference>
<keyword evidence="6" id="KW-1185">Reference proteome</keyword>
<dbReference type="Proteomes" id="UP000095283">
    <property type="component" value="Unplaced"/>
</dbReference>
<evidence type="ECO:0000256" key="3">
    <source>
        <dbReference type="ARBA" id="ARBA00023170"/>
    </source>
</evidence>
<proteinExistence type="predicted"/>
<dbReference type="Pfam" id="PF00104">
    <property type="entry name" value="Hormone_recep"/>
    <property type="match status" value="1"/>
</dbReference>